<accession>A0A1H9WPE1</accession>
<dbReference type="GO" id="GO:0008236">
    <property type="term" value="F:serine-type peptidase activity"/>
    <property type="evidence" value="ECO:0007669"/>
    <property type="project" value="UniProtKB-KW"/>
</dbReference>
<dbReference type="PANTHER" id="PTHR43019:SF23">
    <property type="entry name" value="PROTEASE DO-LIKE 5, CHLOROPLASTIC"/>
    <property type="match status" value="1"/>
</dbReference>
<evidence type="ECO:0000256" key="2">
    <source>
        <dbReference type="SAM" id="SignalP"/>
    </source>
</evidence>
<organism evidence="3 4">
    <name type="scientific">Salisediminibacterium halotolerans</name>
    <dbReference type="NCBI Taxonomy" id="517425"/>
    <lineage>
        <taxon>Bacteria</taxon>
        <taxon>Bacillati</taxon>
        <taxon>Bacillota</taxon>
        <taxon>Bacilli</taxon>
        <taxon>Bacillales</taxon>
        <taxon>Bacillaceae</taxon>
        <taxon>Salisediminibacterium</taxon>
    </lineage>
</organism>
<protein>
    <submittedName>
        <fullName evidence="3">Trypsin-like peptidase domain-containing protein</fullName>
    </submittedName>
</protein>
<evidence type="ECO:0000256" key="1">
    <source>
        <dbReference type="ARBA" id="ARBA00022825"/>
    </source>
</evidence>
<dbReference type="EMBL" id="FOGV01000041">
    <property type="protein sequence ID" value="SES35557.1"/>
    <property type="molecule type" value="Genomic_DNA"/>
</dbReference>
<dbReference type="Proteomes" id="UP000199318">
    <property type="component" value="Unassembled WGS sequence"/>
</dbReference>
<dbReference type="PANTHER" id="PTHR43019">
    <property type="entry name" value="SERINE ENDOPROTEASE DEGS"/>
    <property type="match status" value="1"/>
</dbReference>
<evidence type="ECO:0000313" key="3">
    <source>
        <dbReference type="EMBL" id="SES35557.1"/>
    </source>
</evidence>
<keyword evidence="4" id="KW-1185">Reference proteome</keyword>
<name>A0A1H9WPE1_9BACI</name>
<dbReference type="PROSITE" id="PS51257">
    <property type="entry name" value="PROKAR_LIPOPROTEIN"/>
    <property type="match status" value="1"/>
</dbReference>
<keyword evidence="2" id="KW-0732">Signal</keyword>
<dbReference type="SUPFAM" id="SSF50494">
    <property type="entry name" value="Trypsin-like serine proteases"/>
    <property type="match status" value="1"/>
</dbReference>
<keyword evidence="1" id="KW-0645">Protease</keyword>
<feature type="signal peptide" evidence="2">
    <location>
        <begin position="1"/>
        <end position="21"/>
    </location>
</feature>
<sequence>MLKTNSCTVFTVLFTGFTAGAVLISGCAAKTIQESSSFTDVERETPVLSERSNLEFSAEEYAWVDKRENPLDYLGWEESLDYMNDAVVDVETPSQYGQGFYIEEDKLLTNAHVILNDLDADIVNQHDETVTAEVIGVSIDEDIALLEVDDTEHVESCIPLRADSELAEDDEIIRLDTNADFDENHYYGTLLEKSRSIYASLDLQENLYYLDLAIHGGDSGSPIVTEDAKGAVGVITARSDTVDGASYAIPVNNFHDYIDKWFETPMSEEQILDEFSNI</sequence>
<evidence type="ECO:0000313" key="4">
    <source>
        <dbReference type="Proteomes" id="UP000199318"/>
    </source>
</evidence>
<dbReference type="Gene3D" id="2.40.10.120">
    <property type="match status" value="1"/>
</dbReference>
<dbReference type="STRING" id="1464123.SAMN05444126_1413"/>
<keyword evidence="1" id="KW-0720">Serine protease</keyword>
<dbReference type="AlphaFoldDB" id="A0A1H9WPE1"/>
<gene>
    <name evidence="3" type="ORF">SAMN05444126_1413</name>
</gene>
<dbReference type="RefSeq" id="WP_093075088.1">
    <property type="nucleotide sequence ID" value="NZ_FOGV01000041.1"/>
</dbReference>
<reference evidence="4" key="1">
    <citation type="submission" date="2016-10" db="EMBL/GenBank/DDBJ databases">
        <authorList>
            <person name="de Groot N.N."/>
        </authorList>
    </citation>
    <scope>NUCLEOTIDE SEQUENCE [LARGE SCALE GENOMIC DNA]</scope>
    <source>
        <strain evidence="4">10nlg</strain>
    </source>
</reference>
<dbReference type="Pfam" id="PF13365">
    <property type="entry name" value="Trypsin_2"/>
    <property type="match status" value="1"/>
</dbReference>
<dbReference type="InterPro" id="IPR009003">
    <property type="entry name" value="Peptidase_S1_PA"/>
</dbReference>
<comment type="caution">
    <text evidence="3">The sequence shown here is derived from an EMBL/GenBank/DDBJ whole genome shotgun (WGS) entry which is preliminary data.</text>
</comment>
<keyword evidence="1" id="KW-0378">Hydrolase</keyword>
<feature type="chain" id="PRO_5011514636" evidence="2">
    <location>
        <begin position="22"/>
        <end position="278"/>
    </location>
</feature>
<proteinExistence type="predicted"/>